<keyword evidence="6" id="KW-0540">Nuclease</keyword>
<evidence type="ECO:0000256" key="4">
    <source>
        <dbReference type="ARBA" id="ARBA00012477"/>
    </source>
</evidence>
<evidence type="ECO:0000256" key="9">
    <source>
        <dbReference type="ARBA" id="ARBA00022801"/>
    </source>
</evidence>
<dbReference type="PANTHER" id="PTHR12553:SF49">
    <property type="entry name" value="ZINC PHOSPHODIESTERASE ELAC PROTEIN 2"/>
    <property type="match status" value="1"/>
</dbReference>
<dbReference type="EMBL" id="BRXY01000051">
    <property type="protein sequence ID" value="GMH58225.1"/>
    <property type="molecule type" value="Genomic_DNA"/>
</dbReference>
<keyword evidence="5" id="KW-0819">tRNA processing</keyword>
<evidence type="ECO:0000256" key="2">
    <source>
        <dbReference type="ARBA" id="ARBA00001947"/>
    </source>
</evidence>
<dbReference type="InterPro" id="IPR047151">
    <property type="entry name" value="RNZ2-like"/>
</dbReference>
<dbReference type="GO" id="GO:0042781">
    <property type="term" value="F:3'-tRNA processing endoribonuclease activity"/>
    <property type="evidence" value="ECO:0007669"/>
    <property type="project" value="UniProtKB-EC"/>
</dbReference>
<comment type="similarity">
    <text evidence="3">Belongs to the RNase Z family.</text>
</comment>
<evidence type="ECO:0000256" key="10">
    <source>
        <dbReference type="ARBA" id="ARBA00022833"/>
    </source>
</evidence>
<evidence type="ECO:0000256" key="6">
    <source>
        <dbReference type="ARBA" id="ARBA00022722"/>
    </source>
</evidence>
<evidence type="ECO:0000256" key="1">
    <source>
        <dbReference type="ARBA" id="ARBA00000402"/>
    </source>
</evidence>
<dbReference type="GO" id="GO:0005739">
    <property type="term" value="C:mitochondrion"/>
    <property type="evidence" value="ECO:0007669"/>
    <property type="project" value="TreeGrafter"/>
</dbReference>
<sequence>MTPIIQLTVFRPPKWGYIDVATNVRIWGDGKNRWKVEMKGRQVDFCEGAFEFKVEEGGEIKNILCENIRGPVVPPISRSRFNNLNSLNGVNFPIKVEGEGGFKVVEVDTGEVKNVDFKNDRIEGLEKFKDDDDEIDLDDLDSSSSSSSSSSSPSTPPPFDTSIPRLTFLGTGSSKPHSLRGPSSILLSGSLYTVLLDCGETAPTNLNLLNVKRVDLIYITHKHLDHYGGVVPLLDGVKCSCGGKRKKCECGNIVVVADEWMHDYIERILGTVQGAREGFRVYWKVLVKDGRIYDYPVEARGILNYLDFKLFPTEHCYDSTGCRLNYGNKDISYSGDTRKCSTVINAVRGCDVLIHEATFKGDMIEDAKGKRHSTDVEAKEVGEEAGVGVLIMTHFSQRYGVRGGAVDGLSLRIDGIEGEWKRVEEWLEGWKDSRGVKKDGVRDDDDDDDDMDDEKINTNV</sequence>
<evidence type="ECO:0000256" key="11">
    <source>
        <dbReference type="SAM" id="MobiDB-lite"/>
    </source>
</evidence>
<proteinExistence type="inferred from homology"/>
<comment type="caution">
    <text evidence="12">The sequence shown here is derived from an EMBL/GenBank/DDBJ whole genome shotgun (WGS) entry which is preliminary data.</text>
</comment>
<evidence type="ECO:0000313" key="13">
    <source>
        <dbReference type="Proteomes" id="UP001165085"/>
    </source>
</evidence>
<gene>
    <name evidence="12" type="ORF">TrST_g4538</name>
</gene>
<dbReference type="SUPFAM" id="SSF56281">
    <property type="entry name" value="Metallo-hydrolase/oxidoreductase"/>
    <property type="match status" value="1"/>
</dbReference>
<dbReference type="Proteomes" id="UP001165085">
    <property type="component" value="Unassembled WGS sequence"/>
</dbReference>
<name>A0A9W6ZYL4_9STRA</name>
<keyword evidence="10" id="KW-0862">Zinc</keyword>
<evidence type="ECO:0000256" key="8">
    <source>
        <dbReference type="ARBA" id="ARBA00022759"/>
    </source>
</evidence>
<comment type="cofactor">
    <cofactor evidence="2">
        <name>Zn(2+)</name>
        <dbReference type="ChEBI" id="CHEBI:29105"/>
    </cofactor>
</comment>
<dbReference type="GO" id="GO:0046872">
    <property type="term" value="F:metal ion binding"/>
    <property type="evidence" value="ECO:0007669"/>
    <property type="project" value="UniProtKB-KW"/>
</dbReference>
<dbReference type="Gene3D" id="3.60.15.10">
    <property type="entry name" value="Ribonuclease Z/Hydroxyacylglutathione hydrolase-like"/>
    <property type="match status" value="1"/>
</dbReference>
<feature type="compositionally biased region" description="Low complexity" evidence="11">
    <location>
        <begin position="142"/>
        <end position="153"/>
    </location>
</feature>
<evidence type="ECO:0000256" key="7">
    <source>
        <dbReference type="ARBA" id="ARBA00022723"/>
    </source>
</evidence>
<dbReference type="InterPro" id="IPR036866">
    <property type="entry name" value="RibonucZ/Hydroxyglut_hydro"/>
</dbReference>
<dbReference type="PANTHER" id="PTHR12553">
    <property type="entry name" value="ZINC PHOSPHODIESTERASE ELAC PROTEIN 2"/>
    <property type="match status" value="1"/>
</dbReference>
<dbReference type="OrthoDB" id="207070at2759"/>
<evidence type="ECO:0000313" key="12">
    <source>
        <dbReference type="EMBL" id="GMH58225.1"/>
    </source>
</evidence>
<keyword evidence="7" id="KW-0479">Metal-binding</keyword>
<accession>A0A9W6ZYL4</accession>
<dbReference type="Pfam" id="PF23023">
    <property type="entry name" value="Anti-Pycsar_Apyc1"/>
    <property type="match status" value="1"/>
</dbReference>
<keyword evidence="8" id="KW-0255">Endonuclease</keyword>
<dbReference type="EC" id="3.1.26.11" evidence="4"/>
<reference evidence="13" key="1">
    <citation type="journal article" date="2023" name="Commun. Biol.">
        <title>Genome analysis of Parmales, the sister group of diatoms, reveals the evolutionary specialization of diatoms from phago-mixotrophs to photoautotrophs.</title>
        <authorList>
            <person name="Ban H."/>
            <person name="Sato S."/>
            <person name="Yoshikawa S."/>
            <person name="Yamada K."/>
            <person name="Nakamura Y."/>
            <person name="Ichinomiya M."/>
            <person name="Sato N."/>
            <person name="Blanc-Mathieu R."/>
            <person name="Endo H."/>
            <person name="Kuwata A."/>
            <person name="Ogata H."/>
        </authorList>
    </citation>
    <scope>NUCLEOTIDE SEQUENCE [LARGE SCALE GENOMIC DNA]</scope>
    <source>
        <strain evidence="13">NIES 3701</strain>
    </source>
</reference>
<organism evidence="12 13">
    <name type="scientific">Triparma strigata</name>
    <dbReference type="NCBI Taxonomy" id="1606541"/>
    <lineage>
        <taxon>Eukaryota</taxon>
        <taxon>Sar</taxon>
        <taxon>Stramenopiles</taxon>
        <taxon>Ochrophyta</taxon>
        <taxon>Bolidophyceae</taxon>
        <taxon>Parmales</taxon>
        <taxon>Triparmaceae</taxon>
        <taxon>Triparma</taxon>
    </lineage>
</organism>
<feature type="region of interest" description="Disordered" evidence="11">
    <location>
        <begin position="133"/>
        <end position="166"/>
    </location>
</feature>
<keyword evidence="13" id="KW-1185">Reference proteome</keyword>
<protein>
    <recommendedName>
        <fullName evidence="4">ribonuclease Z</fullName>
        <ecNumber evidence="4">3.1.26.11</ecNumber>
    </recommendedName>
</protein>
<evidence type="ECO:0000256" key="3">
    <source>
        <dbReference type="ARBA" id="ARBA00007823"/>
    </source>
</evidence>
<feature type="region of interest" description="Disordered" evidence="11">
    <location>
        <begin position="435"/>
        <end position="460"/>
    </location>
</feature>
<comment type="catalytic activity">
    <reaction evidence="1">
        <text>Endonucleolytic cleavage of RNA, removing extra 3' nucleotides from tRNA precursor, generating 3' termini of tRNAs. A 3'-hydroxy group is left at the tRNA terminus and a 5'-phosphoryl group is left at the trailer molecule.</text>
        <dbReference type="EC" id="3.1.26.11"/>
    </reaction>
</comment>
<evidence type="ECO:0000256" key="5">
    <source>
        <dbReference type="ARBA" id="ARBA00022694"/>
    </source>
</evidence>
<dbReference type="AlphaFoldDB" id="A0A9W6ZYL4"/>
<feature type="compositionally biased region" description="Acidic residues" evidence="11">
    <location>
        <begin position="442"/>
        <end position="453"/>
    </location>
</feature>
<dbReference type="GO" id="GO:1990180">
    <property type="term" value="P:mitochondrial tRNA 3'-end processing"/>
    <property type="evidence" value="ECO:0007669"/>
    <property type="project" value="TreeGrafter"/>
</dbReference>
<keyword evidence="9" id="KW-0378">Hydrolase</keyword>